<dbReference type="Proteomes" id="UP001227543">
    <property type="component" value="Unassembled WGS sequence"/>
</dbReference>
<dbReference type="RefSeq" id="XP_060378942.1">
    <property type="nucleotide sequence ID" value="XM_060526346.1"/>
</dbReference>
<dbReference type="GeneID" id="85410584"/>
<accession>A0ABQ9R0T9</accession>
<gene>
    <name evidence="1" type="ORF">CTAM01_10331</name>
</gene>
<reference evidence="1 2" key="1">
    <citation type="submission" date="2016-10" db="EMBL/GenBank/DDBJ databases">
        <title>The genome sequence of Colletotrichum fioriniae PJ7.</title>
        <authorList>
            <person name="Baroncelli R."/>
        </authorList>
    </citation>
    <scope>NUCLEOTIDE SEQUENCE [LARGE SCALE GENOMIC DNA]</scope>
    <source>
        <strain evidence="1 2">Tom-12</strain>
    </source>
</reference>
<evidence type="ECO:0000313" key="2">
    <source>
        <dbReference type="Proteomes" id="UP001227543"/>
    </source>
</evidence>
<sequence>MDITCSSVRFVFFGILGILTSAYAEHLRVVWSSGAYGAIGDPSGSGTNGGYTGFAIINDAGEAVYVQAYPNDHSPYLGGAPNTCKVKDSNGNVLGSGTHIAKG</sequence>
<proteinExistence type="predicted"/>
<comment type="caution">
    <text evidence="1">The sequence shown here is derived from an EMBL/GenBank/DDBJ whole genome shotgun (WGS) entry which is preliminary data.</text>
</comment>
<protein>
    <submittedName>
        <fullName evidence="1">Uncharacterized protein</fullName>
    </submittedName>
</protein>
<evidence type="ECO:0000313" key="1">
    <source>
        <dbReference type="EMBL" id="KAK1491216.1"/>
    </source>
</evidence>
<keyword evidence="2" id="KW-1185">Reference proteome</keyword>
<organism evidence="1 2">
    <name type="scientific">Colletotrichum tamarilloi</name>
    <dbReference type="NCBI Taxonomy" id="1209934"/>
    <lineage>
        <taxon>Eukaryota</taxon>
        <taxon>Fungi</taxon>
        <taxon>Dikarya</taxon>
        <taxon>Ascomycota</taxon>
        <taxon>Pezizomycotina</taxon>
        <taxon>Sordariomycetes</taxon>
        <taxon>Hypocreomycetidae</taxon>
        <taxon>Glomerellales</taxon>
        <taxon>Glomerellaceae</taxon>
        <taxon>Colletotrichum</taxon>
        <taxon>Colletotrichum acutatum species complex</taxon>
    </lineage>
</organism>
<dbReference type="EMBL" id="MLFU01000047">
    <property type="protein sequence ID" value="KAK1491216.1"/>
    <property type="molecule type" value="Genomic_DNA"/>
</dbReference>
<name>A0ABQ9R0T9_9PEZI</name>